<gene>
    <name evidence="7" type="ORF">C450_11818</name>
</gene>
<accession>M0N5W7</accession>
<evidence type="ECO:0000256" key="3">
    <source>
        <dbReference type="ARBA" id="ARBA00022989"/>
    </source>
</evidence>
<dbReference type="Proteomes" id="UP000011625">
    <property type="component" value="Unassembled WGS sequence"/>
</dbReference>
<keyword evidence="3 5" id="KW-1133">Transmembrane helix</keyword>
<evidence type="ECO:0000256" key="4">
    <source>
        <dbReference type="ARBA" id="ARBA00023136"/>
    </source>
</evidence>
<feature type="transmembrane region" description="Helical" evidence="5">
    <location>
        <begin position="129"/>
        <end position="148"/>
    </location>
</feature>
<comment type="caution">
    <text evidence="7">The sequence shown here is derived from an EMBL/GenBank/DDBJ whole genome shotgun (WGS) entry which is preliminary data.</text>
</comment>
<feature type="transmembrane region" description="Helical" evidence="5">
    <location>
        <begin position="366"/>
        <end position="383"/>
    </location>
</feature>
<dbReference type="PANTHER" id="PTHR37422">
    <property type="entry name" value="TEICHURONIC ACID BIOSYNTHESIS PROTEIN TUAE"/>
    <property type="match status" value="1"/>
</dbReference>
<keyword evidence="2 5" id="KW-0812">Transmembrane</keyword>
<dbReference type="PANTHER" id="PTHR37422:SF13">
    <property type="entry name" value="LIPOPOLYSACCHARIDE BIOSYNTHESIS PROTEIN PA4999-RELATED"/>
    <property type="match status" value="1"/>
</dbReference>
<sequence length="434" mass="46588">MRTEIALSAMDKPLAAFYLLLGSCIFGLSIFVSRFVGNLIILVSYVVFVVSAVVTTAPVHDTRNRRLPDIPFRYEPVILLSATVLWGVFFLGLILNPSPSSVLRTGAFIVLSAITLFVIPAVVTREQAFTAIGIVGAVCVLFSLPSALLGEFSVLSWTIDRVSATYVFILDTHVRSPTFIFDQQNYFRVLVAMGTVAAAGVATQTRSSRMAIVAALNLIGVYLTLGRAARLAVVVAAVLVFAYYLAGRTALAGVTIAGTGATVIAFAIAFGVLPGPTEPLRAVLGDRPGYWVASFRTFAARPFFGWGLLDTGTAIGNRYSGPFTGVHNSYLRLFVIGGIVGGVTYLVLCGSALVAALRRIRERTPLALTTFCLVVMALFFQLFDGATIFGTNLSSVLWALIIGYAQSPLLDTEPLRSIGRYYKAHEPPSLDCET</sequence>
<comment type="subcellular location">
    <subcellularLocation>
        <location evidence="1">Membrane</location>
        <topology evidence="1">Multi-pass membrane protein</topology>
    </subcellularLocation>
</comment>
<feature type="transmembrane region" description="Helical" evidence="5">
    <location>
        <begin position="329"/>
        <end position="354"/>
    </location>
</feature>
<feature type="transmembrane region" description="Helical" evidence="5">
    <location>
        <begin position="389"/>
        <end position="410"/>
    </location>
</feature>
<feature type="transmembrane region" description="Helical" evidence="5">
    <location>
        <begin position="250"/>
        <end position="273"/>
    </location>
</feature>
<dbReference type="GO" id="GO:0016020">
    <property type="term" value="C:membrane"/>
    <property type="evidence" value="ECO:0007669"/>
    <property type="project" value="UniProtKB-SubCell"/>
</dbReference>
<feature type="transmembrane region" description="Helical" evidence="5">
    <location>
        <begin position="215"/>
        <end position="244"/>
    </location>
</feature>
<feature type="transmembrane region" description="Helical" evidence="5">
    <location>
        <begin position="186"/>
        <end position="203"/>
    </location>
</feature>
<dbReference type="AlphaFoldDB" id="M0N5W7"/>
<feature type="transmembrane region" description="Helical" evidence="5">
    <location>
        <begin position="39"/>
        <end position="57"/>
    </location>
</feature>
<dbReference type="PROSITE" id="PS51257">
    <property type="entry name" value="PROKAR_LIPOPROTEIN"/>
    <property type="match status" value="1"/>
</dbReference>
<dbReference type="STRING" id="1227456.C450_11818"/>
<reference evidence="7 8" key="1">
    <citation type="journal article" date="2014" name="PLoS Genet.">
        <title>Phylogenetically driven sequencing of extremely halophilic archaea reveals strategies for static and dynamic osmo-response.</title>
        <authorList>
            <person name="Becker E.A."/>
            <person name="Seitzer P.M."/>
            <person name="Tritt A."/>
            <person name="Larsen D."/>
            <person name="Krusor M."/>
            <person name="Yao A.I."/>
            <person name="Wu D."/>
            <person name="Madern D."/>
            <person name="Eisen J.A."/>
            <person name="Darling A.E."/>
            <person name="Facciotti M.T."/>
        </authorList>
    </citation>
    <scope>NUCLEOTIDE SEQUENCE [LARGE SCALE GENOMIC DNA]</scope>
    <source>
        <strain evidence="7 8">DSM 8989</strain>
    </source>
</reference>
<dbReference type="InterPro" id="IPR051533">
    <property type="entry name" value="WaaL-like"/>
</dbReference>
<feature type="domain" description="O-antigen ligase-related" evidence="6">
    <location>
        <begin position="213"/>
        <end position="346"/>
    </location>
</feature>
<dbReference type="EMBL" id="AOME01000057">
    <property type="protein sequence ID" value="EMA52070.1"/>
    <property type="molecule type" value="Genomic_DNA"/>
</dbReference>
<keyword evidence="4 5" id="KW-0472">Membrane</keyword>
<evidence type="ECO:0000256" key="2">
    <source>
        <dbReference type="ARBA" id="ARBA00022692"/>
    </source>
</evidence>
<keyword evidence="8" id="KW-1185">Reference proteome</keyword>
<evidence type="ECO:0000256" key="5">
    <source>
        <dbReference type="SAM" id="Phobius"/>
    </source>
</evidence>
<evidence type="ECO:0000313" key="7">
    <source>
        <dbReference type="EMBL" id="EMA52070.1"/>
    </source>
</evidence>
<organism evidence="7 8">
    <name type="scientific">Halococcus salifodinae DSM 8989</name>
    <dbReference type="NCBI Taxonomy" id="1227456"/>
    <lineage>
        <taxon>Archaea</taxon>
        <taxon>Methanobacteriati</taxon>
        <taxon>Methanobacteriota</taxon>
        <taxon>Stenosarchaea group</taxon>
        <taxon>Halobacteria</taxon>
        <taxon>Halobacteriales</taxon>
        <taxon>Halococcaceae</taxon>
        <taxon>Halococcus</taxon>
    </lineage>
</organism>
<feature type="transmembrane region" description="Helical" evidence="5">
    <location>
        <begin position="12"/>
        <end position="33"/>
    </location>
</feature>
<evidence type="ECO:0000313" key="8">
    <source>
        <dbReference type="Proteomes" id="UP000011625"/>
    </source>
</evidence>
<protein>
    <submittedName>
        <fullName evidence="7">O-antigen polymerase</fullName>
    </submittedName>
</protein>
<feature type="transmembrane region" description="Helical" evidence="5">
    <location>
        <begin position="101"/>
        <end position="122"/>
    </location>
</feature>
<evidence type="ECO:0000256" key="1">
    <source>
        <dbReference type="ARBA" id="ARBA00004141"/>
    </source>
</evidence>
<feature type="transmembrane region" description="Helical" evidence="5">
    <location>
        <begin position="77"/>
        <end position="95"/>
    </location>
</feature>
<evidence type="ECO:0000259" key="6">
    <source>
        <dbReference type="Pfam" id="PF04932"/>
    </source>
</evidence>
<proteinExistence type="predicted"/>
<name>M0N5W7_9EURY</name>
<dbReference type="PATRIC" id="fig|1227456.3.peg.2399"/>
<dbReference type="InterPro" id="IPR007016">
    <property type="entry name" value="O-antigen_ligase-rel_domated"/>
</dbReference>
<dbReference type="Pfam" id="PF04932">
    <property type="entry name" value="Wzy_C"/>
    <property type="match status" value="1"/>
</dbReference>